<dbReference type="InterPro" id="IPR006073">
    <property type="entry name" value="GTP-bd"/>
</dbReference>
<accession>A0A8S1T9I3</accession>
<keyword evidence="3" id="KW-1185">Reference proteome</keyword>
<evidence type="ECO:0000313" key="2">
    <source>
        <dbReference type="EMBL" id="CAD8147272.1"/>
    </source>
</evidence>
<dbReference type="Proteomes" id="UP000689195">
    <property type="component" value="Unassembled WGS sequence"/>
</dbReference>
<comment type="caution">
    <text evidence="2">The sequence shown here is derived from an EMBL/GenBank/DDBJ whole genome shotgun (WGS) entry which is preliminary data.</text>
</comment>
<evidence type="ECO:0000313" key="3">
    <source>
        <dbReference type="Proteomes" id="UP000689195"/>
    </source>
</evidence>
<dbReference type="AlphaFoldDB" id="A0A8S1T9I3"/>
<organism evidence="2 3">
    <name type="scientific">Paramecium pentaurelia</name>
    <dbReference type="NCBI Taxonomy" id="43138"/>
    <lineage>
        <taxon>Eukaryota</taxon>
        <taxon>Sar</taxon>
        <taxon>Alveolata</taxon>
        <taxon>Ciliophora</taxon>
        <taxon>Intramacronucleata</taxon>
        <taxon>Oligohymenophorea</taxon>
        <taxon>Peniculida</taxon>
        <taxon>Parameciidae</taxon>
        <taxon>Paramecium</taxon>
    </lineage>
</organism>
<dbReference type="Pfam" id="PF01926">
    <property type="entry name" value="MMR_HSR1"/>
    <property type="match status" value="1"/>
</dbReference>
<gene>
    <name evidence="2" type="ORF">PPENT_87.1.T0160294</name>
</gene>
<protein>
    <recommendedName>
        <fullName evidence="1">G domain-containing protein</fullName>
    </recommendedName>
</protein>
<feature type="domain" description="G" evidence="1">
    <location>
        <begin position="9"/>
        <end position="145"/>
    </location>
</feature>
<dbReference type="OrthoDB" id="2130433at2759"/>
<evidence type="ECO:0000259" key="1">
    <source>
        <dbReference type="Pfam" id="PF01926"/>
    </source>
</evidence>
<dbReference type="GO" id="GO:0005525">
    <property type="term" value="F:GTP binding"/>
    <property type="evidence" value="ECO:0007669"/>
    <property type="project" value="InterPro"/>
</dbReference>
<sequence length="226" mass="25959">MKAEKKKFIVKGQTGAGKSFFLNLLEGKQGDNGSFQVAQKPESCTKNIQTQSIKLFGNGMEVILVDTPGFYDSEEKKRQNNNEKPETFQMIENLSKEIKYKLDGKINKIFQCISVQDKLDAQKENIINIVKMFVAATIRIVIIITKFNTTLKSQQQNFKTSWKESMNKNNFEDIIFVGDELQDEEKNKLVILLKNQLLIKSINMRSQQNNNKTKLKKSQNMKAVSH</sequence>
<proteinExistence type="predicted"/>
<reference evidence="2" key="1">
    <citation type="submission" date="2021-01" db="EMBL/GenBank/DDBJ databases">
        <authorList>
            <consortium name="Genoscope - CEA"/>
            <person name="William W."/>
        </authorList>
    </citation>
    <scope>NUCLEOTIDE SEQUENCE</scope>
</reference>
<name>A0A8S1T9I3_9CILI</name>
<dbReference type="EMBL" id="CAJJDO010000016">
    <property type="protein sequence ID" value="CAD8147272.1"/>
    <property type="molecule type" value="Genomic_DNA"/>
</dbReference>